<feature type="domain" description="DUF3320" evidence="1">
    <location>
        <begin position="1805"/>
        <end position="1853"/>
    </location>
</feature>
<dbReference type="InterPro" id="IPR021754">
    <property type="entry name" value="DUF3320"/>
</dbReference>
<dbReference type="PANTHER" id="PTHR10887">
    <property type="entry name" value="DNA2/NAM7 HELICASE FAMILY"/>
    <property type="match status" value="1"/>
</dbReference>
<dbReference type="InterPro" id="IPR041679">
    <property type="entry name" value="DNA2/NAM7-like_C"/>
</dbReference>
<dbReference type="EMBL" id="MOBM01000038">
    <property type="protein sequence ID" value="RON13487.1"/>
    <property type="molecule type" value="Genomic_DNA"/>
</dbReference>
<dbReference type="Pfam" id="PF11784">
    <property type="entry name" value="DUF3320"/>
    <property type="match status" value="1"/>
</dbReference>
<reference evidence="6 7" key="1">
    <citation type="submission" date="2016-10" db="EMBL/GenBank/DDBJ databases">
        <title>Comparative genome analysis of multiple Pseudomonas spp. focuses on biocontrol and plant growth promoting traits.</title>
        <authorList>
            <person name="Tao X.-Y."/>
            <person name="Taylor C.G."/>
        </authorList>
    </citation>
    <scope>NUCLEOTIDE SEQUENCE [LARGE SCALE GENOMIC DNA]</scope>
    <source>
        <strain evidence="6 7">36C6</strain>
    </source>
</reference>
<gene>
    <name evidence="5" type="ORF">BK662_20255</name>
    <name evidence="6" type="ORF">BK662_22440</name>
</gene>
<dbReference type="InterPro" id="IPR041677">
    <property type="entry name" value="DNA2/NAM7_AAA_11"/>
</dbReference>
<dbReference type="Proteomes" id="UP000284002">
    <property type="component" value="Unassembled WGS sequence"/>
</dbReference>
<dbReference type="InterPro" id="IPR049468">
    <property type="entry name" value="Restrct_endonuc-II-like_dom"/>
</dbReference>
<dbReference type="CDD" id="cd18808">
    <property type="entry name" value="SF1_C_Upf1"/>
    <property type="match status" value="1"/>
</dbReference>
<dbReference type="InterPro" id="IPR027417">
    <property type="entry name" value="P-loop_NTPase"/>
</dbReference>
<feature type="domain" description="Restriction endonuclease type II-like" evidence="4">
    <location>
        <begin position="1614"/>
        <end position="1709"/>
    </location>
</feature>
<feature type="domain" description="DNA2/NAM7 helicase helicase" evidence="2">
    <location>
        <begin position="1305"/>
        <end position="1347"/>
    </location>
</feature>
<dbReference type="InterPro" id="IPR025103">
    <property type="entry name" value="DUF4011"/>
</dbReference>
<dbReference type="FunFam" id="3.40.960.10:FF:000002">
    <property type="entry name" value="DNA helicase related protein"/>
    <property type="match status" value="1"/>
</dbReference>
<dbReference type="GO" id="GO:0004386">
    <property type="term" value="F:helicase activity"/>
    <property type="evidence" value="ECO:0007669"/>
    <property type="project" value="UniProtKB-KW"/>
</dbReference>
<comment type="caution">
    <text evidence="6">The sequence shown here is derived from an EMBL/GenBank/DDBJ whole genome shotgun (WGS) entry which is preliminary data.</text>
</comment>
<dbReference type="InterPro" id="IPR011335">
    <property type="entry name" value="Restrct_endonuc-II-like"/>
</dbReference>
<dbReference type="Gene3D" id="3.40.960.10">
    <property type="entry name" value="VSR Endonuclease"/>
    <property type="match status" value="1"/>
</dbReference>
<dbReference type="Gene3D" id="3.40.50.300">
    <property type="entry name" value="P-loop containing nucleotide triphosphate hydrolases"/>
    <property type="match status" value="3"/>
</dbReference>
<dbReference type="Pfam" id="PF13087">
    <property type="entry name" value="AAA_12"/>
    <property type="match status" value="1"/>
</dbReference>
<dbReference type="Pfam" id="PF18741">
    <property type="entry name" value="MTES_1575"/>
    <property type="match status" value="1"/>
</dbReference>
<keyword evidence="6" id="KW-0378">Hydrolase</keyword>
<evidence type="ECO:0000259" key="4">
    <source>
        <dbReference type="Pfam" id="PF18741"/>
    </source>
</evidence>
<keyword evidence="6" id="KW-0547">Nucleotide-binding</keyword>
<dbReference type="SUPFAM" id="SSF52980">
    <property type="entry name" value="Restriction endonuclease-like"/>
    <property type="match status" value="1"/>
</dbReference>
<evidence type="ECO:0000313" key="5">
    <source>
        <dbReference type="EMBL" id="RON13487.1"/>
    </source>
</evidence>
<keyword evidence="6" id="KW-0067">ATP-binding</keyword>
<evidence type="ECO:0000259" key="3">
    <source>
        <dbReference type="Pfam" id="PF13087"/>
    </source>
</evidence>
<name>A0A423HL23_9PSED</name>
<evidence type="ECO:0000259" key="2">
    <source>
        <dbReference type="Pfam" id="PF13086"/>
    </source>
</evidence>
<dbReference type="SUPFAM" id="SSF52540">
    <property type="entry name" value="P-loop containing nucleoside triphosphate hydrolases"/>
    <property type="match status" value="1"/>
</dbReference>
<evidence type="ECO:0000259" key="1">
    <source>
        <dbReference type="Pfam" id="PF11784"/>
    </source>
</evidence>
<feature type="domain" description="DNA2/NAM7 helicase-like C-terminal" evidence="3">
    <location>
        <begin position="1367"/>
        <end position="1565"/>
    </location>
</feature>
<protein>
    <submittedName>
        <fullName evidence="6">DNA helicase</fullName>
    </submittedName>
</protein>
<keyword evidence="6" id="KW-0347">Helicase</keyword>
<accession>A0A423HL23</accession>
<organism evidence="6 7">
    <name type="scientific">Pseudomonas frederiksbergensis</name>
    <dbReference type="NCBI Taxonomy" id="104087"/>
    <lineage>
        <taxon>Bacteria</taxon>
        <taxon>Pseudomonadati</taxon>
        <taxon>Pseudomonadota</taxon>
        <taxon>Gammaproteobacteria</taxon>
        <taxon>Pseudomonadales</taxon>
        <taxon>Pseudomonadaceae</taxon>
        <taxon>Pseudomonas</taxon>
    </lineage>
</organism>
<evidence type="ECO:0000313" key="6">
    <source>
        <dbReference type="EMBL" id="RON13898.1"/>
    </source>
</evidence>
<sequence>MTIKIEGVIANKIGFASHQNAVPVLRELMVHNDGDADYNDLELELVADPPFLEGKTWRLDRLSKDSTLHISERNLTLNAGYLADLAESLTATLVLRLRCKAEILYSQSFPIELLAKNEWGGVNSMPELLPAFSMPNDPAVDRILKSASDVLRRAGKPDGINGYESKSRTLTWELASAIWSAVCGLRLSYALPPASFETQGQKVRTPGLILEGGVATCLDTALLFSAALEQAGLNALLILTKGHAFVGVWLQPQEFSQLITDEASAVRKRIDLKEALVFETTLATRFPVPSFSQAVSTAERQINDEDFIMAIDIHRARMQRIRPLATSISGPKSETVQDSEATLEALEIAPSLPGFDIEILTETDSPAGKLTLWQRKLLDLTTRNRLLHLPDSAKGVRLICPEPAELEDQLASGKRIRIVSVPDLEAGGRDAALYEQQNRESLRDEYARSALSRGEVLATLEKSKLEVALIELYRKARSDLDEGGANTLFLALGFLKWKKSADDSKTYSAPLILLPVKLDRKSALSGVTMTLLEDEPRFNLTLLELLRHDFELVIPGLEGELPTDESGIDVAGIWNTVRRAIRDVPGFEVTTELVLGTFSFAKYLMWQDLAARSEQLLKSPMVKHLLERSVGGEGYSTSGDFPHPNELDRKVNPADLFTPLPADSSQLAAVVASASGCDFVLDGPPGTGKSQTIANMIAHNLALGRRVLFVAEKMAALDVVYRRLEEKGLGEFCLELHSSKTSKVEVLKQLERAWDVRDALTADEWTVETAKLHKLRNRLNEVVELLHRRSPNGLSVHQAIGRVVRDGNSSLPRLGWPEGTTHDAHTYALLRDIARRLDLNSQAARELSVGFSLLAPTDWSNGWQEAIVAAASDLPSAIERLKAASTSLLKATDLPLAVAHSDDIEQLAQFVAVLVDAHGVDLSFVFTLNVSAKISAAKKAIQLLAEYREIEQSLSLRYAPEACRTLNLEQLKNDWEVANGKFWILATFGKKKVAKNLASVGGAAGLPDVESDLLKFNEMRSLLISLEGVSADLSSVPGWSGLSSNVSAMAAACELGERLRTMISSRAESPEDLIVLRGATEKLVVKANELLGGGGFIASALHQLKDALAYFNQATKRFNELGNRPFEGKLTIESLLEASNAIVRQESKLKAWCDWCRVREEAIASGLQPLSDALAANAIPEGGTVDTFETAYARWFATVTIDAEPLLRNFVPAEHASDIDAFIRLDEDLSKLTVRYIRAKLCGLIPSKNEIGKQGGFGILKHELLKSRRHKPVRQLAVEMGDAMSKLAPCMLMSPLSIAQYLPTDLALFDLVIFDEASQIAPWDAIGSIARGKQVVIAGDPRQMPPTNFFNRAASASEDDTAEDMESILDECLGAGIPSHSLSWHYRSRHESLIAFSNHRYYDSNLITFPAAETRASAVEWRRVDGVYAKGKGRHNQAEAEAIVTETVKRLMDPAFIAAGHTIGIITLNSDQQRLITDLLDRARQQFPQIEPFFQDDIAEPVVVKNLETVQGDERDLIMLGIGYGPTESGAQVMSMNFGPLNKEGGWRRLNVAITRARREMLVFSSFDSSMVDLNRTNARAVRDLKHFIEFAQRGPRALAEAVQGSVGGYDSPFEEAVAQGLRRKGWQVVPQIGVSRFRIDLGIVHPDRPGDYLVGVECDGATYHSAATARDRDKVRSAILKGLGWKLVRLWSTEWWIDKSGALDRLHVSLEALLQESRAVPAASLSPNKDLHIPQLSLVQNAPVATVVDQVEEVVDAPAMEMPVEEPVDLKIARSFMASASPAIKGEYRVTDFTGVGDRISAEAFYSPEYDAVLADLIAHVLVHEAPILDSLLVQRVARAHGFQRSGRLIRERVLDLTEQNHHLRTDPVDGQFVWHSENDVAGWNRYRIPVTIEDARSVEEIAAEELLTVASLISAGDRPLEIAKALGVRRLTSAARERIELAMKSMSDF</sequence>
<dbReference type="PANTHER" id="PTHR10887:SF495">
    <property type="entry name" value="HELICASE SENATAXIN ISOFORM X1-RELATED"/>
    <property type="match status" value="1"/>
</dbReference>
<dbReference type="Pfam" id="PF13195">
    <property type="entry name" value="DUF4011"/>
    <property type="match status" value="1"/>
</dbReference>
<dbReference type="InterPro" id="IPR045055">
    <property type="entry name" value="DNA2/NAM7-like"/>
</dbReference>
<dbReference type="EMBL" id="MOBM01000038">
    <property type="protein sequence ID" value="RON13898.1"/>
    <property type="molecule type" value="Genomic_DNA"/>
</dbReference>
<dbReference type="Pfam" id="PF13086">
    <property type="entry name" value="AAA_11"/>
    <property type="match status" value="1"/>
</dbReference>
<dbReference type="InterPro" id="IPR047187">
    <property type="entry name" value="SF1_C_Upf1"/>
</dbReference>
<evidence type="ECO:0000313" key="7">
    <source>
        <dbReference type="Proteomes" id="UP000284002"/>
    </source>
</evidence>
<dbReference type="RefSeq" id="WP_123359724.1">
    <property type="nucleotide sequence ID" value="NZ_MOBM01000038.1"/>
</dbReference>
<dbReference type="FunFam" id="3.40.50.300:FF:002063">
    <property type="entry name" value="DNA helicase related protein"/>
    <property type="match status" value="1"/>
</dbReference>
<proteinExistence type="predicted"/>